<reference evidence="3" key="3">
    <citation type="submission" date="2015-02" db="UniProtKB">
        <authorList>
            <consortium name="EnsemblProtists"/>
        </authorList>
    </citation>
    <scope>IDENTIFICATION</scope>
    <source>
        <strain evidence="3">DAOM BR144</strain>
    </source>
</reference>
<keyword evidence="4" id="KW-1185">Reference proteome</keyword>
<feature type="region of interest" description="Disordered" evidence="1">
    <location>
        <begin position="294"/>
        <end position="320"/>
    </location>
</feature>
<dbReference type="EMBL" id="GL376606">
    <property type="status" value="NOT_ANNOTATED_CDS"/>
    <property type="molecule type" value="Genomic_DNA"/>
</dbReference>
<dbReference type="EnsemblProtists" id="PYU1_T011053">
    <property type="protein sequence ID" value="PYU1_T011053"/>
    <property type="gene ID" value="PYU1_G011029"/>
</dbReference>
<name>K3X1F4_GLOUD</name>
<feature type="region of interest" description="Disordered" evidence="1">
    <location>
        <begin position="258"/>
        <end position="280"/>
    </location>
</feature>
<proteinExistence type="predicted"/>
<organism evidence="3 4">
    <name type="scientific">Globisporangium ultimum (strain ATCC 200006 / CBS 805.95 / DAOM BR144)</name>
    <name type="common">Pythium ultimum</name>
    <dbReference type="NCBI Taxonomy" id="431595"/>
    <lineage>
        <taxon>Eukaryota</taxon>
        <taxon>Sar</taxon>
        <taxon>Stramenopiles</taxon>
        <taxon>Oomycota</taxon>
        <taxon>Peronosporomycetes</taxon>
        <taxon>Pythiales</taxon>
        <taxon>Pythiaceae</taxon>
        <taxon>Globisporangium</taxon>
    </lineage>
</organism>
<reference evidence="4" key="2">
    <citation type="submission" date="2010-04" db="EMBL/GenBank/DDBJ databases">
        <authorList>
            <person name="Buell R."/>
            <person name="Hamilton J."/>
            <person name="Hostetler J."/>
        </authorList>
    </citation>
    <scope>NUCLEOTIDE SEQUENCE [LARGE SCALE GENOMIC DNA]</scope>
    <source>
        <strain evidence="4">DAOM:BR144</strain>
    </source>
</reference>
<dbReference type="AlphaFoldDB" id="K3X1F4"/>
<dbReference type="VEuPathDB" id="FungiDB:PYU1_G011029"/>
<dbReference type="Proteomes" id="UP000019132">
    <property type="component" value="Unassembled WGS sequence"/>
</dbReference>
<feature type="compositionally biased region" description="Acidic residues" evidence="1">
    <location>
        <begin position="294"/>
        <end position="309"/>
    </location>
</feature>
<feature type="compositionally biased region" description="Acidic residues" evidence="1">
    <location>
        <begin position="267"/>
        <end position="280"/>
    </location>
</feature>
<keyword evidence="2" id="KW-0812">Transmembrane</keyword>
<evidence type="ECO:0000313" key="3">
    <source>
        <dbReference type="EnsemblProtists" id="PYU1_T011053"/>
    </source>
</evidence>
<feature type="compositionally biased region" description="Acidic residues" evidence="1">
    <location>
        <begin position="10"/>
        <end position="24"/>
    </location>
</feature>
<dbReference type="HOGENOM" id="CLU_055572_0_0_1"/>
<feature type="transmembrane region" description="Helical" evidence="2">
    <location>
        <begin position="136"/>
        <end position="155"/>
    </location>
</feature>
<evidence type="ECO:0000256" key="1">
    <source>
        <dbReference type="SAM" id="MobiDB-lite"/>
    </source>
</evidence>
<evidence type="ECO:0000313" key="4">
    <source>
        <dbReference type="Proteomes" id="UP000019132"/>
    </source>
</evidence>
<feature type="transmembrane region" description="Helical" evidence="2">
    <location>
        <begin position="103"/>
        <end position="124"/>
    </location>
</feature>
<accession>K3X1F4</accession>
<dbReference type="eggNOG" id="ENOG502S167">
    <property type="taxonomic scope" value="Eukaryota"/>
</dbReference>
<keyword evidence="2" id="KW-0472">Membrane</keyword>
<sequence length="320" mass="36185">MTKAKKRDDEDADEGGDDGAESGDMETRPKRTTSFVARLTHKKHVHYDLATRIAMEHENSKYWARILLLFPLAPVYAALSTVVIGGVIINVATNNCNASLMTFMQGAVVLSYVLIWFYAYCWMGPSPIKSLRTVRVFYLAYGIVCIVWWGIYGTLQATSATSSGFQSCLSMSPSLYIVSQYEVAIFWILFLVFIGFVVNERTAKLRQEKLDAWNNRKSKAKKRADAAEEAMRAEIFEAAQEKAQQEEDELRRQNLKAAQERLYRDSDGEDEDAERDVLFAEEDNTLGVHVGVEEAEENEDEDEDEDEEVLLTQVQGTTPS</sequence>
<protein>
    <submittedName>
        <fullName evidence="3">Uncharacterized protein</fullName>
    </submittedName>
</protein>
<keyword evidence="2" id="KW-1133">Transmembrane helix</keyword>
<dbReference type="OMA" id="KEMHAYY"/>
<feature type="transmembrane region" description="Helical" evidence="2">
    <location>
        <begin position="62"/>
        <end position="91"/>
    </location>
</feature>
<evidence type="ECO:0000256" key="2">
    <source>
        <dbReference type="SAM" id="Phobius"/>
    </source>
</evidence>
<reference evidence="4" key="1">
    <citation type="journal article" date="2010" name="Genome Biol.">
        <title>Genome sequence of the necrotrophic plant pathogen Pythium ultimum reveals original pathogenicity mechanisms and effector repertoire.</title>
        <authorList>
            <person name="Levesque C.A."/>
            <person name="Brouwer H."/>
            <person name="Cano L."/>
            <person name="Hamilton J.P."/>
            <person name="Holt C."/>
            <person name="Huitema E."/>
            <person name="Raffaele S."/>
            <person name="Robideau G.P."/>
            <person name="Thines M."/>
            <person name="Win J."/>
            <person name="Zerillo M.M."/>
            <person name="Beakes G.W."/>
            <person name="Boore J.L."/>
            <person name="Busam D."/>
            <person name="Dumas B."/>
            <person name="Ferriera S."/>
            <person name="Fuerstenberg S.I."/>
            <person name="Gachon C.M."/>
            <person name="Gaulin E."/>
            <person name="Govers F."/>
            <person name="Grenville-Briggs L."/>
            <person name="Horner N."/>
            <person name="Hostetler J."/>
            <person name="Jiang R.H."/>
            <person name="Johnson J."/>
            <person name="Krajaejun T."/>
            <person name="Lin H."/>
            <person name="Meijer H.J."/>
            <person name="Moore B."/>
            <person name="Morris P."/>
            <person name="Phuntmart V."/>
            <person name="Puiu D."/>
            <person name="Shetty J."/>
            <person name="Stajich J.E."/>
            <person name="Tripathy S."/>
            <person name="Wawra S."/>
            <person name="van West P."/>
            <person name="Whitty B.R."/>
            <person name="Coutinho P.M."/>
            <person name="Henrissat B."/>
            <person name="Martin F."/>
            <person name="Thomas P.D."/>
            <person name="Tyler B.M."/>
            <person name="De Vries R.P."/>
            <person name="Kamoun S."/>
            <person name="Yandell M."/>
            <person name="Tisserat N."/>
            <person name="Buell C.R."/>
        </authorList>
    </citation>
    <scope>NUCLEOTIDE SEQUENCE</scope>
    <source>
        <strain evidence="4">DAOM:BR144</strain>
    </source>
</reference>
<feature type="region of interest" description="Disordered" evidence="1">
    <location>
        <begin position="1"/>
        <end position="27"/>
    </location>
</feature>
<dbReference type="InParanoid" id="K3X1F4"/>
<feature type="transmembrane region" description="Helical" evidence="2">
    <location>
        <begin position="175"/>
        <end position="198"/>
    </location>
</feature>